<comment type="caution">
    <text evidence="3">The sequence shown here is derived from an EMBL/GenBank/DDBJ whole genome shotgun (WGS) entry which is preliminary data.</text>
</comment>
<evidence type="ECO:0000313" key="3">
    <source>
        <dbReference type="EMBL" id="MCW4471245.1"/>
    </source>
</evidence>
<evidence type="ECO:0000313" key="4">
    <source>
        <dbReference type="Proteomes" id="UP001209922"/>
    </source>
</evidence>
<sequence>MIGWNAIALLAATTLAPAPSVPTPEQVMQIPPELRTMLQERVIRPAHSQEQRLTRLVEMVLLPDGLGLQYETAATQTVAETYASRRANCLSFTLLFVALAREAGLDARVQEVRQVVTWYQDQGVIYNSGHVNVGLRIDGREGTVDLDRNVLYDRRGPRVITDKRALAHYYNNRGAELMAEGDLAGARSHYDMALEMSSRFAPTWNNLGVLHARLGEPAAAMRDYETALSIDPRHAPALSNATTLYQRLGETRRAAQLASRLERAQRRDPFYQFRLGVEAERRSDYAAAVRHYRRAVDLHGNAHQFHFGLARAHFLNGDNRRAERELEYAQRLGDNDEIRARYQDKLESLRRWSRRTAQH</sequence>
<dbReference type="InterPro" id="IPR038765">
    <property type="entry name" value="Papain-like_cys_pep_sf"/>
</dbReference>
<dbReference type="InterPro" id="IPR019734">
    <property type="entry name" value="TPR_rpt"/>
</dbReference>
<dbReference type="InterPro" id="IPR002931">
    <property type="entry name" value="Transglutaminase-like"/>
</dbReference>
<accession>A0ABT3JSU9</accession>
<dbReference type="Pfam" id="PF01841">
    <property type="entry name" value="Transglut_core"/>
    <property type="match status" value="1"/>
</dbReference>
<dbReference type="SUPFAM" id="SSF48452">
    <property type="entry name" value="TPR-like"/>
    <property type="match status" value="1"/>
</dbReference>
<protein>
    <submittedName>
        <fullName evidence="3">Tetratricopeptide repeat protein</fullName>
    </submittedName>
</protein>
<dbReference type="Gene3D" id="3.10.620.30">
    <property type="match status" value="1"/>
</dbReference>
<organism evidence="3 4">
    <name type="scientific">Xanthomonas chitinilytica</name>
    <dbReference type="NCBI Taxonomy" id="2989819"/>
    <lineage>
        <taxon>Bacteria</taxon>
        <taxon>Pseudomonadati</taxon>
        <taxon>Pseudomonadota</taxon>
        <taxon>Gammaproteobacteria</taxon>
        <taxon>Lysobacterales</taxon>
        <taxon>Lysobacteraceae</taxon>
        <taxon>Xanthomonas</taxon>
    </lineage>
</organism>
<dbReference type="RefSeq" id="WP_265126182.1">
    <property type="nucleotide sequence ID" value="NZ_JAPCHY010000001.1"/>
</dbReference>
<dbReference type="SUPFAM" id="SSF54001">
    <property type="entry name" value="Cysteine proteinases"/>
    <property type="match status" value="1"/>
</dbReference>
<keyword evidence="4" id="KW-1185">Reference proteome</keyword>
<gene>
    <name evidence="3" type="ORF">OK345_01825</name>
</gene>
<dbReference type="Pfam" id="PF13432">
    <property type="entry name" value="TPR_16"/>
    <property type="match status" value="1"/>
</dbReference>
<feature type="repeat" description="TPR" evidence="1">
    <location>
        <begin position="201"/>
        <end position="234"/>
    </location>
</feature>
<evidence type="ECO:0000259" key="2">
    <source>
        <dbReference type="Pfam" id="PF01841"/>
    </source>
</evidence>
<name>A0ABT3JSU9_9XANT</name>
<feature type="domain" description="Transglutaminase-like" evidence="2">
    <location>
        <begin position="38"/>
        <end position="110"/>
    </location>
</feature>
<dbReference type="SMART" id="SM00028">
    <property type="entry name" value="TPR"/>
    <property type="match status" value="4"/>
</dbReference>
<dbReference type="Gene3D" id="1.25.40.10">
    <property type="entry name" value="Tetratricopeptide repeat domain"/>
    <property type="match status" value="2"/>
</dbReference>
<dbReference type="PROSITE" id="PS50005">
    <property type="entry name" value="TPR"/>
    <property type="match status" value="1"/>
</dbReference>
<reference evidence="3 4" key="1">
    <citation type="submission" date="2022-10" db="EMBL/GenBank/DDBJ databases">
        <title>Xanthomonas sp. H13-6.</title>
        <authorList>
            <person name="Liu X."/>
            <person name="Deng Z."/>
            <person name="Jiang Y."/>
            <person name="Yu T."/>
            <person name="Ai J."/>
        </authorList>
    </citation>
    <scope>NUCLEOTIDE SEQUENCE [LARGE SCALE GENOMIC DNA]</scope>
    <source>
        <strain evidence="3 4">H13-6</strain>
    </source>
</reference>
<dbReference type="Pfam" id="PF00515">
    <property type="entry name" value="TPR_1"/>
    <property type="match status" value="1"/>
</dbReference>
<dbReference type="EMBL" id="JAPCHY010000001">
    <property type="protein sequence ID" value="MCW4471245.1"/>
    <property type="molecule type" value="Genomic_DNA"/>
</dbReference>
<proteinExistence type="predicted"/>
<dbReference type="InterPro" id="IPR011990">
    <property type="entry name" value="TPR-like_helical_dom_sf"/>
</dbReference>
<keyword evidence="1" id="KW-0802">TPR repeat</keyword>
<evidence type="ECO:0000256" key="1">
    <source>
        <dbReference type="PROSITE-ProRule" id="PRU00339"/>
    </source>
</evidence>
<dbReference type="PANTHER" id="PTHR44395">
    <property type="match status" value="1"/>
</dbReference>
<dbReference type="Proteomes" id="UP001209922">
    <property type="component" value="Unassembled WGS sequence"/>
</dbReference>
<dbReference type="PROSITE" id="PS50293">
    <property type="entry name" value="TPR_REGION"/>
    <property type="match status" value="1"/>
</dbReference>
<dbReference type="PANTHER" id="PTHR44395:SF1">
    <property type="entry name" value="PROTEIN O-MANNOSYL-TRANSFERASE TMTC3"/>
    <property type="match status" value="1"/>
</dbReference>